<proteinExistence type="predicted"/>
<dbReference type="eggNOG" id="ENOG5032ZYU">
    <property type="taxonomic scope" value="Bacteria"/>
</dbReference>
<dbReference type="Proteomes" id="UP000007435">
    <property type="component" value="Chromosome"/>
</dbReference>
<dbReference type="KEGG" id="lby:Lbys_2964"/>
<feature type="region of interest" description="Disordered" evidence="1">
    <location>
        <begin position="81"/>
        <end position="130"/>
    </location>
</feature>
<feature type="compositionally biased region" description="Polar residues" evidence="1">
    <location>
        <begin position="99"/>
        <end position="112"/>
    </location>
</feature>
<name>E4RT88_LEAB4</name>
<reference key="1">
    <citation type="submission" date="2010-11" db="EMBL/GenBank/DDBJ databases">
        <title>The complete genome of Leadbetterella byssophila DSM 17132.</title>
        <authorList>
            <consortium name="US DOE Joint Genome Institute (JGI-PGF)"/>
            <person name="Lucas S."/>
            <person name="Copeland A."/>
            <person name="Lapidus A."/>
            <person name="Glavina del Rio T."/>
            <person name="Dalin E."/>
            <person name="Tice H."/>
            <person name="Bruce D."/>
            <person name="Goodwin L."/>
            <person name="Pitluck S."/>
            <person name="Kyrpides N."/>
            <person name="Mavromatis K."/>
            <person name="Ivanova N."/>
            <person name="Teshima H."/>
            <person name="Brettin T."/>
            <person name="Detter J.C."/>
            <person name="Han C."/>
            <person name="Tapia R."/>
            <person name="Land M."/>
            <person name="Hauser L."/>
            <person name="Markowitz V."/>
            <person name="Cheng J.-F."/>
            <person name="Hugenholtz P."/>
            <person name="Woyke T."/>
            <person name="Wu D."/>
            <person name="Tindall B."/>
            <person name="Pomrenke H.G."/>
            <person name="Brambilla E."/>
            <person name="Klenk H.-P."/>
            <person name="Eisen J.A."/>
        </authorList>
    </citation>
    <scope>NUCLEOTIDE SEQUENCE [LARGE SCALE GENOMIC DNA]</scope>
    <source>
        <strain>DSM 17132</strain>
    </source>
</reference>
<gene>
    <name evidence="2" type="ordered locus">Lbys_2964</name>
</gene>
<dbReference type="PROSITE" id="PS51257">
    <property type="entry name" value="PROKAR_LIPOPROTEIN"/>
    <property type="match status" value="1"/>
</dbReference>
<accession>E4RT88</accession>
<dbReference type="OrthoDB" id="678557at2"/>
<dbReference type="STRING" id="649349.Lbys_2964"/>
<dbReference type="HOGENOM" id="CLU_085958_1_0_10"/>
<dbReference type="AlphaFoldDB" id="E4RT88"/>
<organism evidence="2 3">
    <name type="scientific">Leadbetterella byssophila (strain DSM 17132 / JCM 16389 / KACC 11308 / NBRC 106382 / 4M15)</name>
    <dbReference type="NCBI Taxonomy" id="649349"/>
    <lineage>
        <taxon>Bacteria</taxon>
        <taxon>Pseudomonadati</taxon>
        <taxon>Bacteroidota</taxon>
        <taxon>Cytophagia</taxon>
        <taxon>Cytophagales</taxon>
        <taxon>Leadbetterellaceae</taxon>
        <taxon>Leadbetterella</taxon>
    </lineage>
</organism>
<sequence length="140" mass="14840">MRKIWIGALVVVFTACQKKAEENTSQPSAIESSTASNFSDAPTTYTTANPVQPGVKLNPPHGEPGHICEIAVGAPLPQVGELPEPVQEIPDRPTPVMPASTSILNQPINTSVPVGPKPQFNPPHGQPWHTCDLEVGAPLK</sequence>
<reference evidence="2 3" key="2">
    <citation type="journal article" date="2011" name="Stand. Genomic Sci.">
        <title>Complete genome sequence of Leadbetterella byssophila type strain (4M15).</title>
        <authorList>
            <person name="Abt B."/>
            <person name="Teshima H."/>
            <person name="Lucas S."/>
            <person name="Lapidus A."/>
            <person name="Del Rio T.G."/>
            <person name="Nolan M."/>
            <person name="Tice H."/>
            <person name="Cheng J.F."/>
            <person name="Pitluck S."/>
            <person name="Liolios K."/>
            <person name="Pagani I."/>
            <person name="Ivanova N."/>
            <person name="Mavromatis K."/>
            <person name="Pati A."/>
            <person name="Tapia R."/>
            <person name="Han C."/>
            <person name="Goodwin L."/>
            <person name="Chen A."/>
            <person name="Palaniappan K."/>
            <person name="Land M."/>
            <person name="Hauser L."/>
            <person name="Chang Y.J."/>
            <person name="Jeffries C.D."/>
            <person name="Rohde M."/>
            <person name="Goker M."/>
            <person name="Tindall B.J."/>
            <person name="Detter J.C."/>
            <person name="Woyke T."/>
            <person name="Bristow J."/>
            <person name="Eisen J.A."/>
            <person name="Markowitz V."/>
            <person name="Hugenholtz P."/>
            <person name="Klenk H.P."/>
            <person name="Kyrpides N.C."/>
        </authorList>
    </citation>
    <scope>NUCLEOTIDE SEQUENCE [LARGE SCALE GENOMIC DNA]</scope>
    <source>
        <strain evidence="3">DSM 17132 / JCM 16389 / KACC 11308 / NBRC 106382 / 4M15</strain>
    </source>
</reference>
<feature type="compositionally biased region" description="Polar residues" evidence="1">
    <location>
        <begin position="23"/>
        <end position="50"/>
    </location>
</feature>
<evidence type="ECO:0000313" key="3">
    <source>
        <dbReference type="Proteomes" id="UP000007435"/>
    </source>
</evidence>
<feature type="compositionally biased region" description="Pro residues" evidence="1">
    <location>
        <begin position="115"/>
        <end position="125"/>
    </location>
</feature>
<dbReference type="EMBL" id="CP002305">
    <property type="protein sequence ID" value="ADQ18626.1"/>
    <property type="molecule type" value="Genomic_DNA"/>
</dbReference>
<evidence type="ECO:0000313" key="2">
    <source>
        <dbReference type="EMBL" id="ADQ18626.1"/>
    </source>
</evidence>
<evidence type="ECO:0000256" key="1">
    <source>
        <dbReference type="SAM" id="MobiDB-lite"/>
    </source>
</evidence>
<dbReference type="RefSeq" id="WP_013409658.1">
    <property type="nucleotide sequence ID" value="NC_014655.1"/>
</dbReference>
<keyword evidence="3" id="KW-1185">Reference proteome</keyword>
<evidence type="ECO:0008006" key="4">
    <source>
        <dbReference type="Google" id="ProtNLM"/>
    </source>
</evidence>
<protein>
    <recommendedName>
        <fullName evidence="4">Lipoprotein</fullName>
    </recommendedName>
</protein>
<feature type="region of interest" description="Disordered" evidence="1">
    <location>
        <begin position="20"/>
        <end position="64"/>
    </location>
</feature>